<dbReference type="RefSeq" id="WP_185889215.1">
    <property type="nucleotide sequence ID" value="NZ_CP060202.1"/>
</dbReference>
<dbReference type="Pfam" id="PF20240">
    <property type="entry name" value="DUF6597"/>
    <property type="match status" value="1"/>
</dbReference>
<evidence type="ECO:0000256" key="1">
    <source>
        <dbReference type="ARBA" id="ARBA00023015"/>
    </source>
</evidence>
<dbReference type="GO" id="GO:0043565">
    <property type="term" value="F:sequence-specific DNA binding"/>
    <property type="evidence" value="ECO:0007669"/>
    <property type="project" value="InterPro"/>
</dbReference>
<keyword evidence="6" id="KW-1185">Reference proteome</keyword>
<dbReference type="Proteomes" id="UP000515489">
    <property type="component" value="Chromosome"/>
</dbReference>
<dbReference type="EMBL" id="CP060202">
    <property type="protein sequence ID" value="QNH63336.1"/>
    <property type="molecule type" value="Genomic_DNA"/>
</dbReference>
<reference evidence="5 6" key="1">
    <citation type="submission" date="2020-08" db="EMBL/GenBank/DDBJ databases">
        <title>Hymenobacter sp. S2-20-2 genome sequencing.</title>
        <authorList>
            <person name="Jin L."/>
        </authorList>
    </citation>
    <scope>NUCLEOTIDE SEQUENCE [LARGE SCALE GENOMIC DNA]</scope>
    <source>
        <strain evidence="5 6">S2-20-2</strain>
    </source>
</reference>
<evidence type="ECO:0000259" key="4">
    <source>
        <dbReference type="PROSITE" id="PS01124"/>
    </source>
</evidence>
<dbReference type="AlphaFoldDB" id="A0A7G7WAE3"/>
<dbReference type="InterPro" id="IPR018060">
    <property type="entry name" value="HTH_AraC"/>
</dbReference>
<dbReference type="InterPro" id="IPR046532">
    <property type="entry name" value="DUF6597"/>
</dbReference>
<evidence type="ECO:0000313" key="5">
    <source>
        <dbReference type="EMBL" id="QNH63336.1"/>
    </source>
</evidence>
<dbReference type="Pfam" id="PF12833">
    <property type="entry name" value="HTH_18"/>
    <property type="match status" value="1"/>
</dbReference>
<accession>A0A7G7WAE3</accession>
<feature type="domain" description="HTH araC/xylS-type" evidence="4">
    <location>
        <begin position="180"/>
        <end position="263"/>
    </location>
</feature>
<dbReference type="PROSITE" id="PS01124">
    <property type="entry name" value="HTH_ARAC_FAMILY_2"/>
    <property type="match status" value="1"/>
</dbReference>
<sequence>MFSKFYPPAPELASLVQHYMLVHVHYPAHGQAVVKPFPPAPEQCLYFYPRGAVWNYQHGSQRHVLSPDSIVVGPQVTRVDLCFSPEHLVICVAFRPGGLHRLLGTPMTELFDLPVESELLFGSELRQVREQLRDPAATYDHMIGLVEAFLLRQARRIRVAQRPIDAVLPLLLKPGTVPPLDWLADAACLSARQFERNFRERLGMGPKLFSRISRFSHAFRLKDHHPELDWLSVALRTGYTDYRHLVRDCREFAGVTPPTLLTIDAADSKRVYTLLPGQRWESRQ</sequence>
<dbReference type="InterPro" id="IPR050204">
    <property type="entry name" value="AraC_XylS_family_regulators"/>
</dbReference>
<name>A0A7G7WAE3_9BACT</name>
<dbReference type="KEGG" id="hsk:H4317_05900"/>
<protein>
    <submittedName>
        <fullName evidence="5">AraC family transcriptional regulator</fullName>
    </submittedName>
</protein>
<dbReference type="PANTHER" id="PTHR46796">
    <property type="entry name" value="HTH-TYPE TRANSCRIPTIONAL ACTIVATOR RHAS-RELATED"/>
    <property type="match status" value="1"/>
</dbReference>
<proteinExistence type="predicted"/>
<dbReference type="GO" id="GO:0003700">
    <property type="term" value="F:DNA-binding transcription factor activity"/>
    <property type="evidence" value="ECO:0007669"/>
    <property type="project" value="InterPro"/>
</dbReference>
<gene>
    <name evidence="5" type="ORF">H4317_05900</name>
</gene>
<dbReference type="Gene3D" id="1.10.10.60">
    <property type="entry name" value="Homeodomain-like"/>
    <property type="match status" value="1"/>
</dbReference>
<evidence type="ECO:0000256" key="2">
    <source>
        <dbReference type="ARBA" id="ARBA00023125"/>
    </source>
</evidence>
<keyword evidence="2" id="KW-0238">DNA-binding</keyword>
<keyword evidence="1" id="KW-0805">Transcription regulation</keyword>
<dbReference type="SMART" id="SM00342">
    <property type="entry name" value="HTH_ARAC"/>
    <property type="match status" value="1"/>
</dbReference>
<organism evidence="5 6">
    <name type="scientific">Hymenobacter sediminicola</name>
    <dbReference type="NCBI Taxonomy" id="2761579"/>
    <lineage>
        <taxon>Bacteria</taxon>
        <taxon>Pseudomonadati</taxon>
        <taxon>Bacteroidota</taxon>
        <taxon>Cytophagia</taxon>
        <taxon>Cytophagales</taxon>
        <taxon>Hymenobacteraceae</taxon>
        <taxon>Hymenobacter</taxon>
    </lineage>
</organism>
<keyword evidence="3" id="KW-0804">Transcription</keyword>
<evidence type="ECO:0000256" key="3">
    <source>
        <dbReference type="ARBA" id="ARBA00023163"/>
    </source>
</evidence>
<evidence type="ECO:0000313" key="6">
    <source>
        <dbReference type="Proteomes" id="UP000515489"/>
    </source>
</evidence>